<dbReference type="Pfam" id="PF14384">
    <property type="entry name" value="BrnA_antitoxin"/>
    <property type="match status" value="1"/>
</dbReference>
<evidence type="ECO:0000313" key="2">
    <source>
        <dbReference type="Proteomes" id="UP000078476"/>
    </source>
</evidence>
<dbReference type="InterPro" id="IPR025528">
    <property type="entry name" value="BrnA_antitoxin"/>
</dbReference>
<dbReference type="OrthoDB" id="9796641at2"/>
<dbReference type="Proteomes" id="UP000078476">
    <property type="component" value="Unassembled WGS sequence"/>
</dbReference>
<dbReference type="AlphaFoldDB" id="A0A177NKF1"/>
<name>A0A177NKF1_9GAMM</name>
<accession>A0A177NKF1</accession>
<dbReference type="EMBL" id="LUUI01000084">
    <property type="protein sequence ID" value="OAI17893.1"/>
    <property type="molecule type" value="Genomic_DNA"/>
</dbReference>
<sequence length="94" mass="10681">MTRNEVLEAIRAIKPEMDYVWDGNDEDDRPLTEDELNRGISLARSRGRPAGSDKTQIALRLDNSVLAAFKSTGKGWQTRMNDALKEWLEQHPAI</sequence>
<comment type="caution">
    <text evidence="1">The sequence shown here is derived from an EMBL/GenBank/DDBJ whole genome shotgun (WGS) entry which is preliminary data.</text>
</comment>
<gene>
    <name evidence="1" type="ORF">A1359_05450</name>
</gene>
<evidence type="ECO:0008006" key="3">
    <source>
        <dbReference type="Google" id="ProtNLM"/>
    </source>
</evidence>
<protein>
    <recommendedName>
        <fullName evidence="3">BrnA antitoxin of type II toxin-antitoxin system</fullName>
    </recommendedName>
</protein>
<dbReference type="STRING" id="980561.A1359_05450"/>
<evidence type="ECO:0000313" key="1">
    <source>
        <dbReference type="EMBL" id="OAI17893.1"/>
    </source>
</evidence>
<reference evidence="1 2" key="1">
    <citation type="submission" date="2016-03" db="EMBL/GenBank/DDBJ databases">
        <authorList>
            <person name="Ploux O."/>
        </authorList>
    </citation>
    <scope>NUCLEOTIDE SEQUENCE [LARGE SCALE GENOMIC DNA]</scope>
    <source>
        <strain evidence="1 2">R-45370</strain>
    </source>
</reference>
<proteinExistence type="predicted"/>
<organism evidence="1 2">
    <name type="scientific">Methylomonas lenta</name>
    <dbReference type="NCBI Taxonomy" id="980561"/>
    <lineage>
        <taxon>Bacteria</taxon>
        <taxon>Pseudomonadati</taxon>
        <taxon>Pseudomonadota</taxon>
        <taxon>Gammaproteobacteria</taxon>
        <taxon>Methylococcales</taxon>
        <taxon>Methylococcaceae</taxon>
        <taxon>Methylomonas</taxon>
    </lineage>
</organism>
<keyword evidence="2" id="KW-1185">Reference proteome</keyword>